<accession>A0A024TGL9</accession>
<dbReference type="AlphaFoldDB" id="A0A024TGL9"/>
<dbReference type="EMBL" id="KI914000">
    <property type="protein sequence ID" value="ETV92467.1"/>
    <property type="molecule type" value="Genomic_DNA"/>
</dbReference>
<dbReference type="GeneID" id="20090382"/>
<sequence>VNEDVDTVQEDVYLRNGLALPKNPTFKGSTKEEQRVLMAAYNLYMSQTNSLTANGVKPFIMPFLQGYDVDPRALDTLKKRIKAAVDFDMTIPGAESRIGGMLDGLAAALRRDGQEWVIQEESEAIIKIIAEA</sequence>
<reference evidence="1" key="1">
    <citation type="submission" date="2013-12" db="EMBL/GenBank/DDBJ databases">
        <title>The Genome Sequence of Aphanomyces invadans NJM9701.</title>
        <authorList>
            <consortium name="The Broad Institute Genomics Platform"/>
            <person name="Russ C."/>
            <person name="Tyler B."/>
            <person name="van West P."/>
            <person name="Dieguez-Uribeondo J."/>
            <person name="Young S.K."/>
            <person name="Zeng Q."/>
            <person name="Gargeya S."/>
            <person name="Fitzgerald M."/>
            <person name="Abouelleil A."/>
            <person name="Alvarado L."/>
            <person name="Chapman S.B."/>
            <person name="Gainer-Dewar J."/>
            <person name="Goldberg J."/>
            <person name="Griggs A."/>
            <person name="Gujja S."/>
            <person name="Hansen M."/>
            <person name="Howarth C."/>
            <person name="Imamovic A."/>
            <person name="Ireland A."/>
            <person name="Larimer J."/>
            <person name="McCowan C."/>
            <person name="Murphy C."/>
            <person name="Pearson M."/>
            <person name="Poon T.W."/>
            <person name="Priest M."/>
            <person name="Roberts A."/>
            <person name="Saif S."/>
            <person name="Shea T."/>
            <person name="Sykes S."/>
            <person name="Wortman J."/>
            <person name="Nusbaum C."/>
            <person name="Birren B."/>
        </authorList>
    </citation>
    <scope>NUCLEOTIDE SEQUENCE [LARGE SCALE GENOMIC DNA]</scope>
    <source>
        <strain evidence="1">NJM9701</strain>
    </source>
</reference>
<feature type="non-terminal residue" evidence="1">
    <location>
        <position position="132"/>
    </location>
</feature>
<dbReference type="VEuPathDB" id="FungiDB:H310_13332"/>
<protein>
    <submittedName>
        <fullName evidence="1">Uncharacterized protein</fullName>
    </submittedName>
</protein>
<proteinExistence type="predicted"/>
<dbReference type="RefSeq" id="XP_008879018.1">
    <property type="nucleotide sequence ID" value="XM_008880796.1"/>
</dbReference>
<name>A0A024TGL9_9STRA</name>
<gene>
    <name evidence="1" type="ORF">H310_13332</name>
</gene>
<dbReference type="OrthoDB" id="113983at2759"/>
<feature type="non-terminal residue" evidence="1">
    <location>
        <position position="1"/>
    </location>
</feature>
<organism evidence="1">
    <name type="scientific">Aphanomyces invadans</name>
    <dbReference type="NCBI Taxonomy" id="157072"/>
    <lineage>
        <taxon>Eukaryota</taxon>
        <taxon>Sar</taxon>
        <taxon>Stramenopiles</taxon>
        <taxon>Oomycota</taxon>
        <taxon>Saprolegniomycetes</taxon>
        <taxon>Saprolegniales</taxon>
        <taxon>Verrucalvaceae</taxon>
        <taxon>Aphanomyces</taxon>
    </lineage>
</organism>
<evidence type="ECO:0000313" key="1">
    <source>
        <dbReference type="EMBL" id="ETV92467.1"/>
    </source>
</evidence>